<evidence type="ECO:0000256" key="1">
    <source>
        <dbReference type="SAM" id="Coils"/>
    </source>
</evidence>
<evidence type="ECO:0000256" key="2">
    <source>
        <dbReference type="SAM" id="Phobius"/>
    </source>
</evidence>
<gene>
    <name evidence="3" type="ORF">P0O15_04645</name>
</gene>
<keyword evidence="2" id="KW-0472">Membrane</keyword>
<reference evidence="3 4" key="1">
    <citation type="submission" date="2023-03" db="EMBL/GenBank/DDBJ databases">
        <title>WGS of Methanotrichaceae archaeon Mx.</title>
        <authorList>
            <person name="Sorokin D.Y."/>
            <person name="Merkel A.Y."/>
        </authorList>
    </citation>
    <scope>NUCLEOTIDE SEQUENCE [LARGE SCALE GENOMIC DNA]</scope>
    <source>
        <strain evidence="3 4">Mx</strain>
    </source>
</reference>
<feature type="coiled-coil region" evidence="1">
    <location>
        <begin position="31"/>
        <end position="68"/>
    </location>
</feature>
<protein>
    <submittedName>
        <fullName evidence="3">Uncharacterized protein</fullName>
    </submittedName>
</protein>
<keyword evidence="1" id="KW-0175">Coiled coil</keyword>
<sequence length="86" mass="9345">MEIDGGALMVAAAGAMASALATLIFCRLAFRVSLEARLKDLEHRMERLVDLEEAIPAAEERIGDLEMEAVWPEAQDGEGATEADER</sequence>
<comment type="caution">
    <text evidence="3">The sequence shown here is derived from an EMBL/GenBank/DDBJ whole genome shotgun (WGS) entry which is preliminary data.</text>
</comment>
<dbReference type="EMBL" id="JARFPK010000013">
    <property type="protein sequence ID" value="MDF0590463.1"/>
    <property type="molecule type" value="Genomic_DNA"/>
</dbReference>
<name>A0ABT5X6Z1_9EURY</name>
<keyword evidence="4" id="KW-1185">Reference proteome</keyword>
<organism evidence="3 4">
    <name type="scientific">Candidatus Methanocrinis natronophilus</name>
    <dbReference type="NCBI Taxonomy" id="3033396"/>
    <lineage>
        <taxon>Archaea</taxon>
        <taxon>Methanobacteriati</taxon>
        <taxon>Methanobacteriota</taxon>
        <taxon>Stenosarchaea group</taxon>
        <taxon>Methanomicrobia</taxon>
        <taxon>Methanotrichales</taxon>
        <taxon>Methanotrichaceae</taxon>
        <taxon>Methanocrinis</taxon>
    </lineage>
</organism>
<keyword evidence="2" id="KW-1133">Transmembrane helix</keyword>
<proteinExistence type="predicted"/>
<keyword evidence="2" id="KW-0812">Transmembrane</keyword>
<evidence type="ECO:0000313" key="4">
    <source>
        <dbReference type="Proteomes" id="UP001220010"/>
    </source>
</evidence>
<dbReference type="Proteomes" id="UP001220010">
    <property type="component" value="Unassembled WGS sequence"/>
</dbReference>
<feature type="transmembrane region" description="Helical" evidence="2">
    <location>
        <begin position="6"/>
        <end position="30"/>
    </location>
</feature>
<accession>A0ABT5X6Z1</accession>
<evidence type="ECO:0000313" key="3">
    <source>
        <dbReference type="EMBL" id="MDF0590463.1"/>
    </source>
</evidence>